<evidence type="ECO:0000313" key="3">
    <source>
        <dbReference type="EMBL" id="CAF3485902.1"/>
    </source>
</evidence>
<evidence type="ECO:0000313" key="2">
    <source>
        <dbReference type="EMBL" id="CAF3442081.1"/>
    </source>
</evidence>
<dbReference type="Proteomes" id="UP000663848">
    <property type="component" value="Unassembled WGS sequence"/>
</dbReference>
<dbReference type="EMBL" id="CAJNYV010002526">
    <property type="protein sequence ID" value="CAF3485902.1"/>
    <property type="molecule type" value="Genomic_DNA"/>
</dbReference>
<comment type="caution">
    <text evidence="6">The sequence shown here is derived from an EMBL/GenBank/DDBJ whole genome shotgun (WGS) entry which is preliminary data.</text>
</comment>
<evidence type="ECO:0000313" key="4">
    <source>
        <dbReference type="EMBL" id="CAF4503599.1"/>
    </source>
</evidence>
<organism evidence="6 7">
    <name type="scientific">Rotaria socialis</name>
    <dbReference type="NCBI Taxonomy" id="392032"/>
    <lineage>
        <taxon>Eukaryota</taxon>
        <taxon>Metazoa</taxon>
        <taxon>Spiralia</taxon>
        <taxon>Gnathifera</taxon>
        <taxon>Rotifera</taxon>
        <taxon>Eurotatoria</taxon>
        <taxon>Bdelloidea</taxon>
        <taxon>Philodinida</taxon>
        <taxon>Philodinidae</taxon>
        <taxon>Rotaria</taxon>
    </lineage>
</organism>
<dbReference type="EMBL" id="CAJNYT010002004">
    <property type="protein sequence ID" value="CAF3442081.1"/>
    <property type="molecule type" value="Genomic_DNA"/>
</dbReference>
<evidence type="ECO:0000313" key="6">
    <source>
        <dbReference type="EMBL" id="CAF4782827.1"/>
    </source>
</evidence>
<dbReference type="EMBL" id="CAJNYU010000171">
    <property type="protein sequence ID" value="CAF3333461.1"/>
    <property type="molecule type" value="Genomic_DNA"/>
</dbReference>
<sequence length="198" mass="22979">MSQPCSIEKCTLKSRALCDCCQQSLCLKHLNENNDVLVSKLNSLCAEINVLEDRFNTLSIETIIGASREKLERWHKHCREKIDLFFEKQLQEFDEIIRPEGSYLSLAANDQYLLIKHDPDLTFHDREMSLVKKTQWTHGKIREMCWSSTLNKFIILGVDSIFLLDKDKMPIDNVYTIEGRTWLSCTCSNAILYAPTDE</sequence>
<evidence type="ECO:0000313" key="5">
    <source>
        <dbReference type="EMBL" id="CAF4675777.1"/>
    </source>
</evidence>
<evidence type="ECO:0000313" key="1">
    <source>
        <dbReference type="EMBL" id="CAF3333461.1"/>
    </source>
</evidence>
<proteinExistence type="predicted"/>
<dbReference type="Proteomes" id="UP000663862">
    <property type="component" value="Unassembled WGS sequence"/>
</dbReference>
<gene>
    <name evidence="1" type="ORF">FME351_LOCUS2844</name>
    <name evidence="2" type="ORF">GRG538_LOCUS13566</name>
    <name evidence="3" type="ORF">KIK155_LOCUS14817</name>
    <name evidence="5" type="ORF">QYT958_LOCUS16326</name>
    <name evidence="6" type="ORF">TOA249_LOCUS22254</name>
    <name evidence="4" type="ORF">TSG867_LOCUS21293</name>
</gene>
<dbReference type="EMBL" id="CAJOBR010002353">
    <property type="protein sequence ID" value="CAF4675777.1"/>
    <property type="molecule type" value="Genomic_DNA"/>
</dbReference>
<dbReference type="Proteomes" id="UP000663838">
    <property type="component" value="Unassembled WGS sequence"/>
</dbReference>
<dbReference type="EMBL" id="CAJOBQ010001635">
    <property type="protein sequence ID" value="CAF4503599.1"/>
    <property type="molecule type" value="Genomic_DNA"/>
</dbReference>
<dbReference type="AlphaFoldDB" id="A0A821NB52"/>
<name>A0A821NB52_9BILA</name>
<dbReference type="Proteomes" id="UP000663872">
    <property type="component" value="Unassembled WGS sequence"/>
</dbReference>
<accession>A0A821NB52</accession>
<reference evidence="6" key="1">
    <citation type="submission" date="2021-02" db="EMBL/GenBank/DDBJ databases">
        <authorList>
            <person name="Nowell W R."/>
        </authorList>
    </citation>
    <scope>NUCLEOTIDE SEQUENCE</scope>
</reference>
<dbReference type="EMBL" id="CAJOBS010002005">
    <property type="protein sequence ID" value="CAF4782827.1"/>
    <property type="molecule type" value="Genomic_DNA"/>
</dbReference>
<evidence type="ECO:0000313" key="7">
    <source>
        <dbReference type="Proteomes" id="UP000663838"/>
    </source>
</evidence>
<protein>
    <submittedName>
        <fullName evidence="6">Uncharacterized protein</fullName>
    </submittedName>
</protein>
<dbReference type="Proteomes" id="UP000663865">
    <property type="component" value="Unassembled WGS sequence"/>
</dbReference>
<dbReference type="Proteomes" id="UP000663869">
    <property type="component" value="Unassembled WGS sequence"/>
</dbReference>